<dbReference type="GO" id="GO:0030248">
    <property type="term" value="F:cellulose binding"/>
    <property type="evidence" value="ECO:0007669"/>
    <property type="project" value="InterPro"/>
</dbReference>
<sequence>MWPSPKSAFLVLSTYGLLGSASPIDGELHETRQSCPSIHIFGARETTASAGYGSSSTVVNAILSAYPGSTAEAISYPACGGQSSCGGVSYSSSVQQGTAAAASAVNNYYTQCPSTQLVLVGYSQGAEIFDNAFCGGGDPNQGLTSTVIPISSGAINQIKAVILQGTPTYVYGLSYDVGTCRAGGFDARPASFVCPSASKIQSYCDAADPYCCNGSDANTHQGYGAEYGSAALAFVKSKLNGSTTGTTTSSAPASTSTAPSAGTCASLYAQCGGQGWTGATCCTSGTCKAANSYYSQCL</sequence>
<protein>
    <recommendedName>
        <fullName evidence="5">CBM1 domain-containing protein</fullName>
    </recommendedName>
</protein>
<evidence type="ECO:0000256" key="4">
    <source>
        <dbReference type="SAM" id="SignalP"/>
    </source>
</evidence>
<dbReference type="AlphaFoldDB" id="A0A9W8YV78"/>
<feature type="signal peptide" evidence="4">
    <location>
        <begin position="1"/>
        <end position="21"/>
    </location>
</feature>
<evidence type="ECO:0000256" key="2">
    <source>
        <dbReference type="ARBA" id="ARBA00022801"/>
    </source>
</evidence>
<dbReference type="InterPro" id="IPR029058">
    <property type="entry name" value="AB_hydrolase_fold"/>
</dbReference>
<dbReference type="InterPro" id="IPR000254">
    <property type="entry name" value="CBD"/>
</dbReference>
<keyword evidence="3" id="KW-1015">Disulfide bond</keyword>
<evidence type="ECO:0000259" key="5">
    <source>
        <dbReference type="PROSITE" id="PS51164"/>
    </source>
</evidence>
<feature type="chain" id="PRO_5040826708" description="CBM1 domain-containing protein" evidence="4">
    <location>
        <begin position="22"/>
        <end position="298"/>
    </location>
</feature>
<comment type="caution">
    <text evidence="6">The sequence shown here is derived from an EMBL/GenBank/DDBJ whole genome shotgun (WGS) entry which is preliminary data.</text>
</comment>
<dbReference type="Proteomes" id="UP001140453">
    <property type="component" value="Unassembled WGS sequence"/>
</dbReference>
<dbReference type="SMART" id="SM00236">
    <property type="entry name" value="fCBD"/>
    <property type="match status" value="1"/>
</dbReference>
<keyword evidence="2" id="KW-0378">Hydrolase</keyword>
<dbReference type="SUPFAM" id="SSF53474">
    <property type="entry name" value="alpha/beta-Hydrolases"/>
    <property type="match status" value="1"/>
</dbReference>
<dbReference type="PANTHER" id="PTHR33630">
    <property type="entry name" value="CUTINASE RV1984C-RELATED-RELATED"/>
    <property type="match status" value="1"/>
</dbReference>
<dbReference type="InterPro" id="IPR000675">
    <property type="entry name" value="Cutinase/axe"/>
</dbReference>
<dbReference type="GO" id="GO:0005975">
    <property type="term" value="P:carbohydrate metabolic process"/>
    <property type="evidence" value="ECO:0007669"/>
    <property type="project" value="InterPro"/>
</dbReference>
<dbReference type="Gene3D" id="3.40.50.1820">
    <property type="entry name" value="alpha/beta hydrolase"/>
    <property type="match status" value="1"/>
</dbReference>
<dbReference type="PROSITE" id="PS51164">
    <property type="entry name" value="CBM1_2"/>
    <property type="match status" value="1"/>
</dbReference>
<evidence type="ECO:0000313" key="7">
    <source>
        <dbReference type="Proteomes" id="UP001140453"/>
    </source>
</evidence>
<organism evidence="6 7">
    <name type="scientific">Gnomoniopsis smithogilvyi</name>
    <dbReference type="NCBI Taxonomy" id="1191159"/>
    <lineage>
        <taxon>Eukaryota</taxon>
        <taxon>Fungi</taxon>
        <taxon>Dikarya</taxon>
        <taxon>Ascomycota</taxon>
        <taxon>Pezizomycotina</taxon>
        <taxon>Sordariomycetes</taxon>
        <taxon>Sordariomycetidae</taxon>
        <taxon>Diaporthales</taxon>
        <taxon>Gnomoniaceae</taxon>
        <taxon>Gnomoniopsis</taxon>
    </lineage>
</organism>
<dbReference type="InterPro" id="IPR035971">
    <property type="entry name" value="CBD_sf"/>
</dbReference>
<feature type="domain" description="CBM1" evidence="5">
    <location>
        <begin position="263"/>
        <end position="298"/>
    </location>
</feature>
<dbReference type="GO" id="GO:0005576">
    <property type="term" value="C:extracellular region"/>
    <property type="evidence" value="ECO:0007669"/>
    <property type="project" value="InterPro"/>
</dbReference>
<dbReference type="OrthoDB" id="6020543at2759"/>
<proteinExistence type="predicted"/>
<evidence type="ECO:0000313" key="6">
    <source>
        <dbReference type="EMBL" id="KAJ4393182.1"/>
    </source>
</evidence>
<keyword evidence="1 4" id="KW-0732">Signal</keyword>
<evidence type="ECO:0000256" key="3">
    <source>
        <dbReference type="ARBA" id="ARBA00023157"/>
    </source>
</evidence>
<dbReference type="EMBL" id="JAPEVB010000002">
    <property type="protein sequence ID" value="KAJ4393182.1"/>
    <property type="molecule type" value="Genomic_DNA"/>
</dbReference>
<dbReference type="PANTHER" id="PTHR33630:SF13">
    <property type="entry name" value="ACETYLXYLAN ESTERASE"/>
    <property type="match status" value="1"/>
</dbReference>
<gene>
    <name evidence="6" type="ORF">N0V93_002389</name>
</gene>
<dbReference type="SUPFAM" id="SSF57180">
    <property type="entry name" value="Cellulose-binding domain"/>
    <property type="match status" value="1"/>
</dbReference>
<dbReference type="SMART" id="SM01110">
    <property type="entry name" value="Cutinase"/>
    <property type="match status" value="1"/>
</dbReference>
<name>A0A9W8YV78_9PEZI</name>
<dbReference type="GO" id="GO:0052689">
    <property type="term" value="F:carboxylic ester hydrolase activity"/>
    <property type="evidence" value="ECO:0007669"/>
    <property type="project" value="UniProtKB-ARBA"/>
</dbReference>
<accession>A0A9W8YV78</accession>
<dbReference type="Pfam" id="PF01083">
    <property type="entry name" value="Cutinase"/>
    <property type="match status" value="1"/>
</dbReference>
<dbReference type="PROSITE" id="PS00562">
    <property type="entry name" value="CBM1_1"/>
    <property type="match status" value="1"/>
</dbReference>
<keyword evidence="7" id="KW-1185">Reference proteome</keyword>
<dbReference type="Pfam" id="PF00734">
    <property type="entry name" value="CBM_1"/>
    <property type="match status" value="1"/>
</dbReference>
<reference evidence="6" key="1">
    <citation type="submission" date="2022-10" db="EMBL/GenBank/DDBJ databases">
        <title>Tapping the CABI collections for fungal endophytes: first genome assemblies for Collariella, Neodidymelliopsis, Ascochyta clinopodiicola, Didymella pomorum, Didymosphaeria variabile, Neocosmospora piperis and Neocucurbitaria cava.</title>
        <authorList>
            <person name="Hill R."/>
        </authorList>
    </citation>
    <scope>NUCLEOTIDE SEQUENCE</scope>
    <source>
        <strain evidence="6">IMI 355082</strain>
    </source>
</reference>
<evidence type="ECO:0000256" key="1">
    <source>
        <dbReference type="ARBA" id="ARBA00022729"/>
    </source>
</evidence>